<name>A0ABY7H2I7_9BACT</name>
<sequence length="119" mass="14405">MLVKLITLQSPDRDEPLQTLTLWRSYEVLALEGDWYRLLNDEDGPYLYVPSCFEVIDPSEPDFWVEQWFEDERYASPPEWAESGFWEDFFEDDPAALQAFWSTLRRRYPRTWQERGLDE</sequence>
<keyword evidence="2" id="KW-1185">Reference proteome</keyword>
<accession>A0ABY7H2I7</accession>
<gene>
    <name evidence="1" type="ORF">O0S08_45670</name>
</gene>
<protein>
    <submittedName>
        <fullName evidence="1">Uncharacterized protein</fullName>
    </submittedName>
</protein>
<dbReference type="RefSeq" id="WP_269035815.1">
    <property type="nucleotide sequence ID" value="NZ_CP114040.1"/>
</dbReference>
<dbReference type="EMBL" id="CP114040">
    <property type="protein sequence ID" value="WAS93478.1"/>
    <property type="molecule type" value="Genomic_DNA"/>
</dbReference>
<proteinExistence type="predicted"/>
<evidence type="ECO:0000313" key="2">
    <source>
        <dbReference type="Proteomes" id="UP001164459"/>
    </source>
</evidence>
<dbReference type="Proteomes" id="UP001164459">
    <property type="component" value="Chromosome"/>
</dbReference>
<reference evidence="1" key="1">
    <citation type="submission" date="2022-11" db="EMBL/GenBank/DDBJ databases">
        <title>Minimal conservation of predation-associated metabolite biosynthetic gene clusters underscores biosynthetic potential of Myxococcota including descriptions for ten novel species: Archangium lansinium sp. nov., Myxococcus landrumus sp. nov., Nannocystis bai.</title>
        <authorList>
            <person name="Ahearne A."/>
            <person name="Stevens C."/>
            <person name="Dowd S."/>
        </authorList>
    </citation>
    <scope>NUCLEOTIDE SEQUENCE</scope>
    <source>
        <strain evidence="1">Fl3</strain>
    </source>
</reference>
<organism evidence="1 2">
    <name type="scientific">Nannocystis punicea</name>
    <dbReference type="NCBI Taxonomy" id="2995304"/>
    <lineage>
        <taxon>Bacteria</taxon>
        <taxon>Pseudomonadati</taxon>
        <taxon>Myxococcota</taxon>
        <taxon>Polyangia</taxon>
        <taxon>Nannocystales</taxon>
        <taxon>Nannocystaceae</taxon>
        <taxon>Nannocystis</taxon>
    </lineage>
</organism>
<evidence type="ECO:0000313" key="1">
    <source>
        <dbReference type="EMBL" id="WAS93478.1"/>
    </source>
</evidence>